<protein>
    <submittedName>
        <fullName evidence="4">Uncharacterized protein LOC136083810</fullName>
    </submittedName>
</protein>
<keyword evidence="3" id="KW-1185">Reference proteome</keyword>
<accession>A0ABM4CDF8</accession>
<evidence type="ECO:0000256" key="1">
    <source>
        <dbReference type="SAM" id="MobiDB-lite"/>
    </source>
</evidence>
<sequence>MPWKELQHWFDVLITKNVSHREWLASLEPSRNNPPVDNPVLEDMDDPFFEIIEKPESEIEVPSTVPAKSKIQTEWEIFSAMPATKQPVLEFWRDNKDKFPLLSEAARKWLCIPASSAPCKRIFSAGGNIVSAKRTKLQPENVKKLIYIQQNIDRITFHSYYLTTKAELATMAEEAAKRLPSRAIFEPETSSQISRSALDRLSSREVINIGDDDDDDGGDVPLDSSHSTQSTATTFAGPSRTPTAGPSHPPTPGRSSSDI</sequence>
<evidence type="ECO:0000313" key="3">
    <source>
        <dbReference type="Proteomes" id="UP001652625"/>
    </source>
</evidence>
<evidence type="ECO:0000313" key="4">
    <source>
        <dbReference type="RefSeq" id="XP_065659709.1"/>
    </source>
</evidence>
<dbReference type="RefSeq" id="XP_065659709.1">
    <property type="nucleotide sequence ID" value="XM_065803637.1"/>
</dbReference>
<dbReference type="Proteomes" id="UP001652625">
    <property type="component" value="Chromosome 08"/>
</dbReference>
<dbReference type="PANTHER" id="PTHR47611:SF3">
    <property type="entry name" value="HAT C-TERMINAL DIMERISATION DOMAIN-CONTAINING PROTEIN"/>
    <property type="match status" value="1"/>
</dbReference>
<proteinExistence type="predicted"/>
<dbReference type="GeneID" id="136083810"/>
<organism evidence="3 4">
    <name type="scientific">Hydra vulgaris</name>
    <name type="common">Hydra</name>
    <name type="synonym">Hydra attenuata</name>
    <dbReference type="NCBI Taxonomy" id="6087"/>
    <lineage>
        <taxon>Eukaryota</taxon>
        <taxon>Metazoa</taxon>
        <taxon>Cnidaria</taxon>
        <taxon>Hydrozoa</taxon>
        <taxon>Hydroidolina</taxon>
        <taxon>Anthoathecata</taxon>
        <taxon>Aplanulata</taxon>
        <taxon>Hydridae</taxon>
        <taxon>Hydra</taxon>
    </lineage>
</organism>
<dbReference type="Pfam" id="PF05699">
    <property type="entry name" value="Dimer_Tnp_hAT"/>
    <property type="match status" value="1"/>
</dbReference>
<feature type="domain" description="HAT C-terminal dimerisation" evidence="2">
    <location>
        <begin position="84"/>
        <end position="152"/>
    </location>
</feature>
<gene>
    <name evidence="4" type="primary">LOC136083810</name>
</gene>
<feature type="region of interest" description="Disordered" evidence="1">
    <location>
        <begin position="207"/>
        <end position="259"/>
    </location>
</feature>
<dbReference type="InterPro" id="IPR012337">
    <property type="entry name" value="RNaseH-like_sf"/>
</dbReference>
<feature type="compositionally biased region" description="Polar residues" evidence="1">
    <location>
        <begin position="224"/>
        <end position="244"/>
    </location>
</feature>
<dbReference type="PANTHER" id="PTHR47611">
    <property type="entry name" value="HAT DIMERISATION DOMAIN, C-TERMINAL"/>
    <property type="match status" value="1"/>
</dbReference>
<dbReference type="InterPro" id="IPR008906">
    <property type="entry name" value="HATC_C_dom"/>
</dbReference>
<reference evidence="4" key="1">
    <citation type="submission" date="2025-08" db="UniProtKB">
        <authorList>
            <consortium name="RefSeq"/>
        </authorList>
    </citation>
    <scope>IDENTIFICATION</scope>
</reference>
<evidence type="ECO:0000259" key="2">
    <source>
        <dbReference type="Pfam" id="PF05699"/>
    </source>
</evidence>
<name>A0ABM4CDF8_HYDVU</name>
<dbReference type="SUPFAM" id="SSF53098">
    <property type="entry name" value="Ribonuclease H-like"/>
    <property type="match status" value="1"/>
</dbReference>